<organism evidence="12 13">
    <name type="scientific">Cinchona calisaya</name>
    <dbReference type="NCBI Taxonomy" id="153742"/>
    <lineage>
        <taxon>Eukaryota</taxon>
        <taxon>Viridiplantae</taxon>
        <taxon>Streptophyta</taxon>
        <taxon>Embryophyta</taxon>
        <taxon>Tracheophyta</taxon>
        <taxon>Spermatophyta</taxon>
        <taxon>Magnoliopsida</taxon>
        <taxon>eudicotyledons</taxon>
        <taxon>Gunneridae</taxon>
        <taxon>Pentapetalae</taxon>
        <taxon>asterids</taxon>
        <taxon>lamiids</taxon>
        <taxon>Gentianales</taxon>
        <taxon>Rubiaceae</taxon>
        <taxon>Cinchonoideae</taxon>
        <taxon>Cinchoneae</taxon>
        <taxon>Cinchona</taxon>
    </lineage>
</organism>
<dbReference type="Pfam" id="PF00067">
    <property type="entry name" value="p450"/>
    <property type="match status" value="1"/>
</dbReference>
<keyword evidence="5" id="KW-0479">Metal-binding</keyword>
<evidence type="ECO:0000256" key="3">
    <source>
        <dbReference type="ARBA" id="ARBA00022617"/>
    </source>
</evidence>
<feature type="transmembrane region" description="Helical" evidence="11">
    <location>
        <begin position="6"/>
        <end position="28"/>
    </location>
</feature>
<sequence length="149" mass="17275">MNNLTILFSCVIALLLVFVWRVFDFVWLKPRKLEKSLRAQGLSGNSYRSLYGDFKQLVMMAEEAKTKPINLSDDIVHRTVPFFLETIKKYGKDCFIWLGPNPSVIILEPQIIKEVFLKNCVFQKPRTHPVAKFLVQGLVVSEGDEWTKR</sequence>
<protein>
    <recommendedName>
        <fullName evidence="14">Cytochrome P450</fullName>
    </recommendedName>
</protein>
<proteinExistence type="inferred from homology"/>
<dbReference type="GO" id="GO:0016020">
    <property type="term" value="C:membrane"/>
    <property type="evidence" value="ECO:0007669"/>
    <property type="project" value="UniProtKB-SubCell"/>
</dbReference>
<evidence type="ECO:0000256" key="10">
    <source>
        <dbReference type="ARBA" id="ARBA00023136"/>
    </source>
</evidence>
<dbReference type="InterPro" id="IPR050665">
    <property type="entry name" value="Cytochrome_P450_Monooxygen"/>
</dbReference>
<evidence type="ECO:0000313" key="12">
    <source>
        <dbReference type="EMBL" id="KAL3502789.1"/>
    </source>
</evidence>
<evidence type="ECO:0000256" key="4">
    <source>
        <dbReference type="ARBA" id="ARBA00022692"/>
    </source>
</evidence>
<comment type="similarity">
    <text evidence="2">Belongs to the cytochrome P450 family.</text>
</comment>
<accession>A0ABD2Y9W9</accession>
<keyword evidence="7" id="KW-0560">Oxidoreductase</keyword>
<keyword evidence="10 11" id="KW-0472">Membrane</keyword>
<keyword evidence="9" id="KW-0503">Monooxygenase</keyword>
<dbReference type="Gene3D" id="1.10.630.10">
    <property type="entry name" value="Cytochrome P450"/>
    <property type="match status" value="1"/>
</dbReference>
<evidence type="ECO:0000256" key="5">
    <source>
        <dbReference type="ARBA" id="ARBA00022723"/>
    </source>
</evidence>
<evidence type="ECO:0008006" key="14">
    <source>
        <dbReference type="Google" id="ProtNLM"/>
    </source>
</evidence>
<evidence type="ECO:0000256" key="1">
    <source>
        <dbReference type="ARBA" id="ARBA00004370"/>
    </source>
</evidence>
<dbReference type="InterPro" id="IPR036396">
    <property type="entry name" value="Cyt_P450_sf"/>
</dbReference>
<dbReference type="GO" id="GO:0046872">
    <property type="term" value="F:metal ion binding"/>
    <property type="evidence" value="ECO:0007669"/>
    <property type="project" value="UniProtKB-KW"/>
</dbReference>
<dbReference type="InterPro" id="IPR001128">
    <property type="entry name" value="Cyt_P450"/>
</dbReference>
<keyword evidence="6 11" id="KW-1133">Transmembrane helix</keyword>
<dbReference type="SUPFAM" id="SSF48264">
    <property type="entry name" value="Cytochrome P450"/>
    <property type="match status" value="1"/>
</dbReference>
<evidence type="ECO:0000256" key="2">
    <source>
        <dbReference type="ARBA" id="ARBA00010617"/>
    </source>
</evidence>
<gene>
    <name evidence="12" type="ORF">ACH5RR_037238</name>
</gene>
<keyword evidence="13" id="KW-1185">Reference proteome</keyword>
<dbReference type="Proteomes" id="UP001630127">
    <property type="component" value="Unassembled WGS sequence"/>
</dbReference>
<comment type="subcellular location">
    <subcellularLocation>
        <location evidence="1">Membrane</location>
    </subcellularLocation>
</comment>
<evidence type="ECO:0000256" key="9">
    <source>
        <dbReference type="ARBA" id="ARBA00023033"/>
    </source>
</evidence>
<dbReference type="EMBL" id="JBJUIK010000015">
    <property type="protein sequence ID" value="KAL3502789.1"/>
    <property type="molecule type" value="Genomic_DNA"/>
</dbReference>
<keyword evidence="8" id="KW-0408">Iron</keyword>
<dbReference type="PANTHER" id="PTHR24282:SF273">
    <property type="entry name" value="CYTOCHROME P450 CYP72A219-LIKE"/>
    <property type="match status" value="1"/>
</dbReference>
<evidence type="ECO:0000256" key="7">
    <source>
        <dbReference type="ARBA" id="ARBA00023002"/>
    </source>
</evidence>
<dbReference type="AlphaFoldDB" id="A0ABD2Y9W9"/>
<evidence type="ECO:0000256" key="6">
    <source>
        <dbReference type="ARBA" id="ARBA00022989"/>
    </source>
</evidence>
<dbReference type="GO" id="GO:0004497">
    <property type="term" value="F:monooxygenase activity"/>
    <property type="evidence" value="ECO:0007669"/>
    <property type="project" value="UniProtKB-KW"/>
</dbReference>
<evidence type="ECO:0000256" key="8">
    <source>
        <dbReference type="ARBA" id="ARBA00023004"/>
    </source>
</evidence>
<comment type="caution">
    <text evidence="12">The sequence shown here is derived from an EMBL/GenBank/DDBJ whole genome shotgun (WGS) entry which is preliminary data.</text>
</comment>
<keyword evidence="3" id="KW-0349">Heme</keyword>
<reference evidence="12 13" key="1">
    <citation type="submission" date="2024-11" db="EMBL/GenBank/DDBJ databases">
        <title>A near-complete genome assembly of Cinchona calisaya.</title>
        <authorList>
            <person name="Lian D.C."/>
            <person name="Zhao X.W."/>
            <person name="Wei L."/>
        </authorList>
    </citation>
    <scope>NUCLEOTIDE SEQUENCE [LARGE SCALE GENOMIC DNA]</scope>
    <source>
        <tissue evidence="12">Nenye</tissue>
    </source>
</reference>
<evidence type="ECO:0000256" key="11">
    <source>
        <dbReference type="SAM" id="Phobius"/>
    </source>
</evidence>
<evidence type="ECO:0000313" key="13">
    <source>
        <dbReference type="Proteomes" id="UP001630127"/>
    </source>
</evidence>
<keyword evidence="4 11" id="KW-0812">Transmembrane</keyword>
<name>A0ABD2Y9W9_9GENT</name>
<dbReference type="PANTHER" id="PTHR24282">
    <property type="entry name" value="CYTOCHROME P450 FAMILY MEMBER"/>
    <property type="match status" value="1"/>
</dbReference>